<dbReference type="Proteomes" id="UP000315460">
    <property type="component" value="Unassembled WGS sequence"/>
</dbReference>
<evidence type="ECO:0000256" key="6">
    <source>
        <dbReference type="PIRNR" id="PIRNR000441"/>
    </source>
</evidence>
<dbReference type="InterPro" id="IPR001451">
    <property type="entry name" value="Hexapep"/>
</dbReference>
<dbReference type="InterPro" id="IPR045304">
    <property type="entry name" value="LbH_SAT"/>
</dbReference>
<protein>
    <recommendedName>
        <fullName evidence="2 6">Serine acetyltransferase</fullName>
        <ecNumber evidence="6">2.3.1.30</ecNumber>
    </recommendedName>
</protein>
<keyword evidence="5 6" id="KW-0012">Acyltransferase</keyword>
<evidence type="ECO:0000313" key="7">
    <source>
        <dbReference type="EMBL" id="SMO80190.1"/>
    </source>
</evidence>
<accession>A0ABY1N3J4</accession>
<gene>
    <name evidence="7" type="ORF">SAMN06265174_106148</name>
</gene>
<comment type="similarity">
    <text evidence="1 6">Belongs to the transferase hexapeptide repeat family.</text>
</comment>
<dbReference type="Pfam" id="PF00132">
    <property type="entry name" value="Hexapep"/>
    <property type="match status" value="1"/>
</dbReference>
<reference evidence="7 8" key="1">
    <citation type="submission" date="2017-05" db="EMBL/GenBank/DDBJ databases">
        <authorList>
            <person name="Varghese N."/>
            <person name="Submissions S."/>
        </authorList>
    </citation>
    <scope>NUCLEOTIDE SEQUENCE [LARGE SCALE GENOMIC DNA]</scope>
    <source>
        <strain evidence="7 8">DSM 45139</strain>
    </source>
</reference>
<dbReference type="CDD" id="cd03354">
    <property type="entry name" value="LbH_SAT"/>
    <property type="match status" value="1"/>
</dbReference>
<sequence length="204" mass="21363">MDAVPPFSALVRCDLTRRFGRHSALLLLRAVVLERTFRVVLTLRICQALAARKAAGTLLLPVAVVLHRMASASAGVDLPWRTRIGAGFRLFHGWSAVLNPGAVLGTNVSLFHGVTIGQGDRIAVDGTRTTGYPVIEDDVWIGPHAVVVGGLTVGRGARIAAGAVVTKDVPPATMVAGNPAEVVRADVPPDVENRADVGVTLSGE</sequence>
<dbReference type="PANTHER" id="PTHR42811">
    <property type="entry name" value="SERINE ACETYLTRANSFERASE"/>
    <property type="match status" value="1"/>
</dbReference>
<keyword evidence="8" id="KW-1185">Reference proteome</keyword>
<evidence type="ECO:0000256" key="3">
    <source>
        <dbReference type="ARBA" id="ARBA00022679"/>
    </source>
</evidence>
<name>A0ABY1N3J4_9ACTN</name>
<keyword evidence="4" id="KW-0677">Repeat</keyword>
<dbReference type="InterPro" id="IPR011004">
    <property type="entry name" value="Trimer_LpxA-like_sf"/>
</dbReference>
<dbReference type="SUPFAM" id="SSF51161">
    <property type="entry name" value="Trimeric LpxA-like enzymes"/>
    <property type="match status" value="1"/>
</dbReference>
<dbReference type="InterPro" id="IPR018357">
    <property type="entry name" value="Hexapep_transf_CS"/>
</dbReference>
<dbReference type="EMBL" id="FXTG01000006">
    <property type="protein sequence ID" value="SMO80190.1"/>
    <property type="molecule type" value="Genomic_DNA"/>
</dbReference>
<dbReference type="PROSITE" id="PS00101">
    <property type="entry name" value="HEXAPEP_TRANSFERASES"/>
    <property type="match status" value="1"/>
</dbReference>
<keyword evidence="3 6" id="KW-0808">Transferase</keyword>
<dbReference type="PIRSF" id="PIRSF000441">
    <property type="entry name" value="CysE"/>
    <property type="match status" value="1"/>
</dbReference>
<proteinExistence type="inferred from homology"/>
<comment type="catalytic activity">
    <reaction evidence="6">
        <text>L-serine + acetyl-CoA = O-acetyl-L-serine + CoA</text>
        <dbReference type="Rhea" id="RHEA:24560"/>
        <dbReference type="ChEBI" id="CHEBI:33384"/>
        <dbReference type="ChEBI" id="CHEBI:57287"/>
        <dbReference type="ChEBI" id="CHEBI:57288"/>
        <dbReference type="ChEBI" id="CHEBI:58340"/>
        <dbReference type="EC" id="2.3.1.30"/>
    </reaction>
</comment>
<evidence type="ECO:0000256" key="2">
    <source>
        <dbReference type="ARBA" id="ARBA00018522"/>
    </source>
</evidence>
<dbReference type="EC" id="2.3.1.30" evidence="6"/>
<dbReference type="Gene3D" id="2.160.10.10">
    <property type="entry name" value="Hexapeptide repeat proteins"/>
    <property type="match status" value="1"/>
</dbReference>
<evidence type="ECO:0000256" key="5">
    <source>
        <dbReference type="ARBA" id="ARBA00023315"/>
    </source>
</evidence>
<organism evidence="7 8">
    <name type="scientific">Dietzia kunjamensis subsp. schimae</name>
    <dbReference type="NCBI Taxonomy" id="498198"/>
    <lineage>
        <taxon>Bacteria</taxon>
        <taxon>Bacillati</taxon>
        <taxon>Actinomycetota</taxon>
        <taxon>Actinomycetes</taxon>
        <taxon>Mycobacteriales</taxon>
        <taxon>Dietziaceae</taxon>
        <taxon>Dietzia</taxon>
    </lineage>
</organism>
<evidence type="ECO:0000256" key="4">
    <source>
        <dbReference type="ARBA" id="ARBA00022737"/>
    </source>
</evidence>
<comment type="caution">
    <text evidence="7">The sequence shown here is derived from an EMBL/GenBank/DDBJ whole genome shotgun (WGS) entry which is preliminary data.</text>
</comment>
<evidence type="ECO:0000313" key="8">
    <source>
        <dbReference type="Proteomes" id="UP000315460"/>
    </source>
</evidence>
<evidence type="ECO:0000256" key="1">
    <source>
        <dbReference type="ARBA" id="ARBA00007274"/>
    </source>
</evidence>
<dbReference type="InterPro" id="IPR005881">
    <property type="entry name" value="Ser_O-AcTrfase"/>
</dbReference>